<gene>
    <name evidence="7" type="ORF">GB881_09095</name>
</gene>
<evidence type="ECO:0000256" key="1">
    <source>
        <dbReference type="ARBA" id="ARBA00001554"/>
    </source>
</evidence>
<keyword evidence="5" id="KW-0456">Lyase</keyword>
<dbReference type="InterPro" id="IPR001533">
    <property type="entry name" value="Pterin_deHydtase"/>
</dbReference>
<dbReference type="Gene3D" id="3.30.1360.20">
    <property type="entry name" value="Transcriptional coactivator/pterin dehydratase"/>
    <property type="match status" value="1"/>
</dbReference>
<dbReference type="SUPFAM" id="SSF54593">
    <property type="entry name" value="Glyoxalase/Bleomycin resistance protein/Dihydroxybiphenyl dioxygenase"/>
    <property type="match status" value="1"/>
</dbReference>
<dbReference type="AlphaFoldDB" id="A0A6N7EM34"/>
<comment type="similarity">
    <text evidence="2">Belongs to the pterin-4-alpha-carbinolamine dehydratase family.</text>
</comment>
<dbReference type="GO" id="GO:0008124">
    <property type="term" value="F:4-alpha-hydroxytetrahydrobiopterin dehydratase activity"/>
    <property type="evidence" value="ECO:0007669"/>
    <property type="project" value="UniProtKB-EC"/>
</dbReference>
<dbReference type="EMBL" id="WHPC01000029">
    <property type="protein sequence ID" value="MPV37206.1"/>
    <property type="molecule type" value="Genomic_DNA"/>
</dbReference>
<dbReference type="Pfam" id="PF18029">
    <property type="entry name" value="Glyoxalase_6"/>
    <property type="match status" value="1"/>
</dbReference>
<proteinExistence type="inferred from homology"/>
<dbReference type="OrthoDB" id="15077at2"/>
<evidence type="ECO:0000313" key="7">
    <source>
        <dbReference type="EMBL" id="MPV37206.1"/>
    </source>
</evidence>
<evidence type="ECO:0000256" key="3">
    <source>
        <dbReference type="ARBA" id="ARBA00013252"/>
    </source>
</evidence>
<dbReference type="InterPro" id="IPR036428">
    <property type="entry name" value="PCD_sf"/>
</dbReference>
<comment type="catalytic activity">
    <reaction evidence="1">
        <text>(4aS,6R)-4a-hydroxy-L-erythro-5,6,7,8-tetrahydrobiopterin = (6R)-L-erythro-6,7-dihydrobiopterin + H2O</text>
        <dbReference type="Rhea" id="RHEA:11920"/>
        <dbReference type="ChEBI" id="CHEBI:15377"/>
        <dbReference type="ChEBI" id="CHEBI:15642"/>
        <dbReference type="ChEBI" id="CHEBI:43120"/>
        <dbReference type="EC" id="4.2.1.96"/>
    </reaction>
</comment>
<comment type="caution">
    <text evidence="7">The sequence shown here is derived from an EMBL/GenBank/DDBJ whole genome shotgun (WGS) entry which is preliminary data.</text>
</comment>
<dbReference type="PANTHER" id="PTHR12599:SF0">
    <property type="entry name" value="PTERIN-4-ALPHA-CARBINOLAMINE DEHYDRATASE"/>
    <property type="match status" value="1"/>
</dbReference>
<dbReference type="Pfam" id="PF01329">
    <property type="entry name" value="Pterin_4a"/>
    <property type="match status" value="1"/>
</dbReference>
<evidence type="ECO:0000256" key="2">
    <source>
        <dbReference type="ARBA" id="ARBA00006472"/>
    </source>
</evidence>
<dbReference type="CDD" id="cd00488">
    <property type="entry name" value="PCD_DCoH"/>
    <property type="match status" value="1"/>
</dbReference>
<keyword evidence="8" id="KW-1185">Reference proteome</keyword>
<dbReference type="PANTHER" id="PTHR12599">
    <property type="entry name" value="PTERIN-4-ALPHA-CARBINOLAMINE DEHYDRATASE"/>
    <property type="match status" value="1"/>
</dbReference>
<dbReference type="Gene3D" id="3.10.180.10">
    <property type="entry name" value="2,3-Dihydroxybiphenyl 1,2-Dioxygenase, domain 1"/>
    <property type="match status" value="1"/>
</dbReference>
<dbReference type="InterPro" id="IPR029068">
    <property type="entry name" value="Glyas_Bleomycin-R_OHBP_Dase"/>
</dbReference>
<dbReference type="CDD" id="cd06587">
    <property type="entry name" value="VOC"/>
    <property type="match status" value="1"/>
</dbReference>
<dbReference type="SUPFAM" id="SSF55248">
    <property type="entry name" value="PCD-like"/>
    <property type="match status" value="1"/>
</dbReference>
<dbReference type="GO" id="GO:0006729">
    <property type="term" value="P:tetrahydrobiopterin biosynthetic process"/>
    <property type="evidence" value="ECO:0007669"/>
    <property type="project" value="InterPro"/>
</dbReference>
<sequence>MDRLTGQQIADAGLAGWAYLQDGLHTRLLTKDFTTGMRLVQLVGEAAEDADHHPDLDLRYPYLDVRLVSHDVGGVTERDIGLARTISEIAAAAGVDAAPLAVKQIEIALDSPDGAKVLPFWRALLDMEKIGGPDDHELRDDTLPNMWFQPSGNEEARQRFHFDVWVPPEVVEGRLQAALDAGGTLETDANAPSFWILVDPDGNRVCLCTWQERD</sequence>
<evidence type="ECO:0000313" key="8">
    <source>
        <dbReference type="Proteomes" id="UP000437709"/>
    </source>
</evidence>
<accession>A0A6N7EM34</accession>
<dbReference type="Proteomes" id="UP000437709">
    <property type="component" value="Unassembled WGS sequence"/>
</dbReference>
<evidence type="ECO:0000256" key="4">
    <source>
        <dbReference type="ARBA" id="ARBA00021735"/>
    </source>
</evidence>
<feature type="domain" description="Glyoxalase-like" evidence="6">
    <location>
        <begin position="107"/>
        <end position="208"/>
    </location>
</feature>
<evidence type="ECO:0000259" key="6">
    <source>
        <dbReference type="Pfam" id="PF18029"/>
    </source>
</evidence>
<organism evidence="7 8">
    <name type="scientific">Georgenia subflava</name>
    <dbReference type="NCBI Taxonomy" id="1622177"/>
    <lineage>
        <taxon>Bacteria</taxon>
        <taxon>Bacillati</taxon>
        <taxon>Actinomycetota</taxon>
        <taxon>Actinomycetes</taxon>
        <taxon>Micrococcales</taxon>
        <taxon>Bogoriellaceae</taxon>
        <taxon>Georgenia</taxon>
    </lineage>
</organism>
<dbReference type="EC" id="4.2.1.96" evidence="3"/>
<name>A0A6N7EM34_9MICO</name>
<dbReference type="InterPro" id="IPR041581">
    <property type="entry name" value="Glyoxalase_6"/>
</dbReference>
<evidence type="ECO:0000256" key="5">
    <source>
        <dbReference type="ARBA" id="ARBA00023239"/>
    </source>
</evidence>
<dbReference type="RefSeq" id="WP_152194556.1">
    <property type="nucleotide sequence ID" value="NZ_VUKD01000002.1"/>
</dbReference>
<protein>
    <recommendedName>
        <fullName evidence="4">Putative pterin-4-alpha-carbinolamine dehydratase</fullName>
        <ecNumber evidence="3">4.2.1.96</ecNumber>
    </recommendedName>
</protein>
<reference evidence="7 8" key="1">
    <citation type="submission" date="2019-10" db="EMBL/GenBank/DDBJ databases">
        <title>Georgenia wutianyii sp. nov. and Georgenia yuyongxinii sp. nov. isolated from plateau pika (Ochotona curzoniae) in the Qinghai-Tibet plateau of China.</title>
        <authorList>
            <person name="Tian Z."/>
        </authorList>
    </citation>
    <scope>NUCLEOTIDE SEQUENCE [LARGE SCALE GENOMIC DNA]</scope>
    <source>
        <strain evidence="7 8">JCM 19765</strain>
    </source>
</reference>